<reference evidence="1 2" key="1">
    <citation type="submission" date="2020-02" db="EMBL/GenBank/DDBJ databases">
        <title>Draft genome sequence of Lactococcus sp. Hs30E4-3.</title>
        <authorList>
            <person name="Noda S."/>
            <person name="Yuki M."/>
            <person name="Ohkuma M."/>
        </authorList>
    </citation>
    <scope>NUCLEOTIDE SEQUENCE [LARGE SCALE GENOMIC DNA]</scope>
    <source>
        <strain evidence="1 2">Hs30E4-3</strain>
    </source>
</reference>
<name>A0A6A0BCZ0_9LACT</name>
<gene>
    <name evidence="1" type="ORF">Hs30E_12570</name>
</gene>
<dbReference type="EMBL" id="BLLI01000035">
    <property type="protein sequence ID" value="GFH42706.1"/>
    <property type="molecule type" value="Genomic_DNA"/>
</dbReference>
<accession>A0A6A0BCZ0</accession>
<proteinExistence type="predicted"/>
<evidence type="ECO:0000313" key="2">
    <source>
        <dbReference type="Proteomes" id="UP000480303"/>
    </source>
</evidence>
<organism evidence="1 2">
    <name type="scientific">Pseudolactococcus hodotermopsidis</name>
    <dbReference type="NCBI Taxonomy" id="2709157"/>
    <lineage>
        <taxon>Bacteria</taxon>
        <taxon>Bacillati</taxon>
        <taxon>Bacillota</taxon>
        <taxon>Bacilli</taxon>
        <taxon>Lactobacillales</taxon>
        <taxon>Streptococcaceae</taxon>
        <taxon>Pseudolactococcus</taxon>
    </lineage>
</organism>
<dbReference type="AlphaFoldDB" id="A0A6A0BCZ0"/>
<evidence type="ECO:0000313" key="1">
    <source>
        <dbReference type="EMBL" id="GFH42706.1"/>
    </source>
</evidence>
<keyword evidence="2" id="KW-1185">Reference proteome</keyword>
<dbReference type="Proteomes" id="UP000480303">
    <property type="component" value="Unassembled WGS sequence"/>
</dbReference>
<protein>
    <submittedName>
        <fullName evidence="1">Uncharacterized protein</fullName>
    </submittedName>
</protein>
<comment type="caution">
    <text evidence="1">The sequence shown here is derived from an EMBL/GenBank/DDBJ whole genome shotgun (WGS) entry which is preliminary data.</text>
</comment>
<dbReference type="RefSeq" id="WP_172208988.1">
    <property type="nucleotide sequence ID" value="NZ_BLLI01000035.1"/>
</dbReference>
<sequence>MLFRRNKIDDEIYEDDEEVEDYEAFDDEVDYEEWQTNLPSEMYRYARLNKLGFNINFLIGPWIQRQHFKVVANKFGKDEYAVETFIGLHFDYEKEATDENAIPRFFKSDGYYGYAITNENRLVYGRWRPFNHDGSAIPLNDVKTINEKTRLFWGHVRVESLGVNIGIFWTNRVVRKIYKIVQEGEKNAKNQKSAKKIKEAAKHYRGLAADLIGDEKIVEFLKSLSVLESKEVPLEKENYDSETIWDKLYNAKIAMEEGLITAEDYEFLKNKLLGRE</sequence>